<dbReference type="EMBL" id="MUYV01000003">
    <property type="protein sequence ID" value="OOS26031.1"/>
    <property type="molecule type" value="Genomic_DNA"/>
</dbReference>
<feature type="binding site" description="axial binding residue" evidence="9">
    <location>
        <position position="208"/>
    </location>
    <ligand>
        <name>heme c</name>
        <dbReference type="ChEBI" id="CHEBI:61717"/>
        <label>2</label>
    </ligand>
    <ligandPart>
        <name>Fe</name>
        <dbReference type="ChEBI" id="CHEBI:18248"/>
    </ligandPart>
</feature>
<dbReference type="PANTHER" id="PTHR33751:SF9">
    <property type="entry name" value="CYTOCHROME C4"/>
    <property type="match status" value="1"/>
</dbReference>
<evidence type="ECO:0000313" key="12">
    <source>
        <dbReference type="EMBL" id="OOS26031.1"/>
    </source>
</evidence>
<evidence type="ECO:0000256" key="9">
    <source>
        <dbReference type="PIRSR" id="PIRSR000005-2"/>
    </source>
</evidence>
<dbReference type="Pfam" id="PF00034">
    <property type="entry name" value="Cytochrom_C"/>
    <property type="match status" value="2"/>
</dbReference>
<reference evidence="12 13" key="1">
    <citation type="submission" date="2017-02" db="EMBL/GenBank/DDBJ databases">
        <title>Draft genome sequence of Moraxella porci CCUG 54912T type strain.</title>
        <authorList>
            <person name="Salva-Serra F."/>
            <person name="Engstrom-Jakobsson H."/>
            <person name="Thorell K."/>
            <person name="Jaen-Luchoro D."/>
            <person name="Gonzales-Siles L."/>
            <person name="Karlsson R."/>
            <person name="Yazdan S."/>
            <person name="Boulund F."/>
            <person name="Johnning A."/>
            <person name="Engstrand L."/>
            <person name="Kristiansson E."/>
            <person name="Moore E."/>
        </authorList>
    </citation>
    <scope>NUCLEOTIDE SEQUENCE [LARGE SCALE GENOMIC DNA]</scope>
    <source>
        <strain evidence="12 13">CCUG 54912</strain>
    </source>
</reference>
<dbReference type="Proteomes" id="UP000190683">
    <property type="component" value="Unassembled WGS sequence"/>
</dbReference>
<evidence type="ECO:0000256" key="6">
    <source>
        <dbReference type="ARBA" id="ARBA00022982"/>
    </source>
</evidence>
<feature type="signal peptide" evidence="10">
    <location>
        <begin position="1"/>
        <end position="27"/>
    </location>
</feature>
<evidence type="ECO:0000256" key="2">
    <source>
        <dbReference type="ARBA" id="ARBA00022448"/>
    </source>
</evidence>
<name>A0A1T0CV72_9GAMM</name>
<keyword evidence="3 8" id="KW-0349">Heme</keyword>
<comment type="PTM">
    <text evidence="8">Binds 2 heme c groups covalently per subunit.</text>
</comment>
<keyword evidence="6" id="KW-0249">Electron transport</keyword>
<accession>A0A1T0CV72</accession>
<evidence type="ECO:0000256" key="4">
    <source>
        <dbReference type="ARBA" id="ARBA00022723"/>
    </source>
</evidence>
<sequence length="231" mass="24354">MKPAKKATLAKFALASGIGIASLSAYAVSYPVPAYDIEAGKAIVEANCAACHGTNGVSPVPAQPNLGGQNIKYLYKQLVDYKTKARRNGIMEAQLAGLTQQDLANLAGYYASQAPWTPGYGNKATVAEATKLYLGGDKTRGVIPCAGCHDPKGAGNAYAAFPRLGGQHAGYLATQLKLFRAAGREDEVASDMEVRTNDSAKKGEKGMMQMVAARLSDRDIKILSEFLAAVH</sequence>
<feature type="binding site" description="axial binding residue" evidence="9">
    <location>
        <position position="149"/>
    </location>
    <ligand>
        <name>heme c</name>
        <dbReference type="ChEBI" id="CHEBI:61717"/>
        <label>2</label>
    </ligand>
    <ligandPart>
        <name>Fe</name>
        <dbReference type="ChEBI" id="CHEBI:18248"/>
    </ligandPart>
</feature>
<evidence type="ECO:0000256" key="10">
    <source>
        <dbReference type="SAM" id="SignalP"/>
    </source>
</evidence>
<dbReference type="AlphaFoldDB" id="A0A1T0CV72"/>
<dbReference type="PIRSF" id="PIRSF000005">
    <property type="entry name" value="Cytochrome_c4"/>
    <property type="match status" value="1"/>
</dbReference>
<dbReference type="InterPro" id="IPR050597">
    <property type="entry name" value="Cytochrome_c_Oxidase_Subunit"/>
</dbReference>
<dbReference type="STRING" id="573983.B0681_03625"/>
<organism evidence="12 13">
    <name type="scientific">Moraxella porci DSM 25326</name>
    <dbReference type="NCBI Taxonomy" id="573983"/>
    <lineage>
        <taxon>Bacteria</taxon>
        <taxon>Pseudomonadati</taxon>
        <taxon>Pseudomonadota</taxon>
        <taxon>Gammaproteobacteria</taxon>
        <taxon>Moraxellales</taxon>
        <taxon>Moraxellaceae</taxon>
        <taxon>Moraxella</taxon>
    </lineage>
</organism>
<evidence type="ECO:0000256" key="8">
    <source>
        <dbReference type="PIRSR" id="PIRSR000005-1"/>
    </source>
</evidence>
<dbReference type="GO" id="GO:0020037">
    <property type="term" value="F:heme binding"/>
    <property type="evidence" value="ECO:0007669"/>
    <property type="project" value="InterPro"/>
</dbReference>
<protein>
    <submittedName>
        <fullName evidence="12">Cytochrome C</fullName>
    </submittedName>
</protein>
<dbReference type="InterPro" id="IPR024167">
    <property type="entry name" value="Cytochrome_c4-like"/>
</dbReference>
<dbReference type="Gene3D" id="1.10.760.10">
    <property type="entry name" value="Cytochrome c-like domain"/>
    <property type="match status" value="2"/>
</dbReference>
<dbReference type="SUPFAM" id="SSF46626">
    <property type="entry name" value="Cytochrome c"/>
    <property type="match status" value="2"/>
</dbReference>
<dbReference type="GO" id="GO:0009055">
    <property type="term" value="F:electron transfer activity"/>
    <property type="evidence" value="ECO:0007669"/>
    <property type="project" value="InterPro"/>
</dbReference>
<keyword evidence="13" id="KW-1185">Reference proteome</keyword>
<keyword evidence="2" id="KW-0813">Transport</keyword>
<dbReference type="PROSITE" id="PS51007">
    <property type="entry name" value="CYTC"/>
    <property type="match status" value="2"/>
</dbReference>
<feature type="binding site" description="axial binding residue" evidence="9">
    <location>
        <position position="91"/>
    </location>
    <ligand>
        <name>heme c</name>
        <dbReference type="ChEBI" id="CHEBI:61717"/>
        <label>1</label>
    </ligand>
    <ligandPart>
        <name>Fe</name>
        <dbReference type="ChEBI" id="CHEBI:18248"/>
    </ligandPart>
</feature>
<evidence type="ECO:0000313" key="13">
    <source>
        <dbReference type="Proteomes" id="UP000190683"/>
    </source>
</evidence>
<dbReference type="PANTHER" id="PTHR33751">
    <property type="entry name" value="CBB3-TYPE CYTOCHROME C OXIDASE SUBUNIT FIXP"/>
    <property type="match status" value="1"/>
</dbReference>
<keyword evidence="7 9" id="KW-0408">Iron</keyword>
<evidence type="ECO:0000259" key="11">
    <source>
        <dbReference type="PROSITE" id="PS51007"/>
    </source>
</evidence>
<feature type="binding site" description="covalent" evidence="8">
    <location>
        <position position="145"/>
    </location>
    <ligand>
        <name>heme c</name>
        <dbReference type="ChEBI" id="CHEBI:61717"/>
        <label>2</label>
    </ligand>
</feature>
<gene>
    <name evidence="12" type="ORF">B0681_03625</name>
</gene>
<keyword evidence="4 9" id="KW-0479">Metal-binding</keyword>
<evidence type="ECO:0000256" key="7">
    <source>
        <dbReference type="ARBA" id="ARBA00023004"/>
    </source>
</evidence>
<feature type="binding site" description="covalent" evidence="8">
    <location>
        <position position="48"/>
    </location>
    <ligand>
        <name>heme c</name>
        <dbReference type="ChEBI" id="CHEBI:61717"/>
        <label>1</label>
    </ligand>
</feature>
<proteinExistence type="predicted"/>
<feature type="binding site" description="axial binding residue" evidence="9">
    <location>
        <position position="52"/>
    </location>
    <ligand>
        <name>heme c</name>
        <dbReference type="ChEBI" id="CHEBI:61717"/>
        <label>1</label>
    </ligand>
    <ligandPart>
        <name>Fe</name>
        <dbReference type="ChEBI" id="CHEBI:18248"/>
    </ligandPart>
</feature>
<feature type="binding site" description="covalent" evidence="8">
    <location>
        <position position="51"/>
    </location>
    <ligand>
        <name>heme c</name>
        <dbReference type="ChEBI" id="CHEBI:61717"/>
        <label>1</label>
    </ligand>
</feature>
<evidence type="ECO:0000256" key="1">
    <source>
        <dbReference type="ARBA" id="ARBA00004418"/>
    </source>
</evidence>
<feature type="domain" description="Cytochrome c" evidence="11">
    <location>
        <begin position="124"/>
        <end position="231"/>
    </location>
</feature>
<feature type="chain" id="PRO_5012278305" evidence="10">
    <location>
        <begin position="28"/>
        <end position="231"/>
    </location>
</feature>
<dbReference type="GO" id="GO:0042597">
    <property type="term" value="C:periplasmic space"/>
    <property type="evidence" value="ECO:0007669"/>
    <property type="project" value="UniProtKB-SubCell"/>
</dbReference>
<dbReference type="InterPro" id="IPR036909">
    <property type="entry name" value="Cyt_c-like_dom_sf"/>
</dbReference>
<keyword evidence="10" id="KW-0732">Signal</keyword>
<evidence type="ECO:0000256" key="3">
    <source>
        <dbReference type="ARBA" id="ARBA00022617"/>
    </source>
</evidence>
<comment type="subcellular location">
    <subcellularLocation>
        <location evidence="1">Periplasm</location>
    </subcellularLocation>
</comment>
<feature type="domain" description="Cytochrome c" evidence="11">
    <location>
        <begin position="35"/>
        <end position="114"/>
    </location>
</feature>
<dbReference type="InterPro" id="IPR009056">
    <property type="entry name" value="Cyt_c-like_dom"/>
</dbReference>
<dbReference type="GO" id="GO:0005506">
    <property type="term" value="F:iron ion binding"/>
    <property type="evidence" value="ECO:0007669"/>
    <property type="project" value="InterPro"/>
</dbReference>
<dbReference type="RefSeq" id="WP_078317396.1">
    <property type="nucleotide sequence ID" value="NZ_MUYV01000003.1"/>
</dbReference>
<feature type="binding site" description="covalent" evidence="8">
    <location>
        <position position="148"/>
    </location>
    <ligand>
        <name>heme c</name>
        <dbReference type="ChEBI" id="CHEBI:61717"/>
        <label>2</label>
    </ligand>
</feature>
<evidence type="ECO:0000256" key="5">
    <source>
        <dbReference type="ARBA" id="ARBA00022764"/>
    </source>
</evidence>
<comment type="caution">
    <text evidence="12">The sequence shown here is derived from an EMBL/GenBank/DDBJ whole genome shotgun (WGS) entry which is preliminary data.</text>
</comment>
<keyword evidence="5" id="KW-0574">Periplasm</keyword>